<dbReference type="Proteomes" id="UP001152607">
    <property type="component" value="Unassembled WGS sequence"/>
</dbReference>
<protein>
    <submittedName>
        <fullName evidence="2">Uncharacterized protein</fullName>
    </submittedName>
</protein>
<evidence type="ECO:0000313" key="3">
    <source>
        <dbReference type="Proteomes" id="UP001152607"/>
    </source>
</evidence>
<proteinExistence type="predicted"/>
<evidence type="ECO:0000256" key="1">
    <source>
        <dbReference type="SAM" id="MobiDB-lite"/>
    </source>
</evidence>
<accession>A0A9W4U576</accession>
<gene>
    <name evidence="2" type="ORF">PDIGIT_LOCUS2278</name>
</gene>
<dbReference type="AlphaFoldDB" id="A0A9W4U576"/>
<evidence type="ECO:0000313" key="2">
    <source>
        <dbReference type="EMBL" id="CAI6285381.1"/>
    </source>
</evidence>
<organism evidence="2 3">
    <name type="scientific">Periconia digitata</name>
    <dbReference type="NCBI Taxonomy" id="1303443"/>
    <lineage>
        <taxon>Eukaryota</taxon>
        <taxon>Fungi</taxon>
        <taxon>Dikarya</taxon>
        <taxon>Ascomycota</taxon>
        <taxon>Pezizomycotina</taxon>
        <taxon>Dothideomycetes</taxon>
        <taxon>Pleosporomycetidae</taxon>
        <taxon>Pleosporales</taxon>
        <taxon>Massarineae</taxon>
        <taxon>Periconiaceae</taxon>
        <taxon>Periconia</taxon>
    </lineage>
</organism>
<feature type="region of interest" description="Disordered" evidence="1">
    <location>
        <begin position="108"/>
        <end position="131"/>
    </location>
</feature>
<dbReference type="EMBL" id="CAOQHR010000001">
    <property type="protein sequence ID" value="CAI6285381.1"/>
    <property type="molecule type" value="Genomic_DNA"/>
</dbReference>
<comment type="caution">
    <text evidence="2">The sequence shown here is derived from an EMBL/GenBank/DDBJ whole genome shotgun (WGS) entry which is preliminary data.</text>
</comment>
<keyword evidence="3" id="KW-1185">Reference proteome</keyword>
<name>A0A9W4U576_9PLEO</name>
<sequence length="131" mass="14281">MQYRIWQYPQGFPLRNRSSMTSAPIRSISSLPPPRTAHSALRGCAAYAGLFAGERVGRNDAPFLESTEISASSCFICALQLAIARATYWRICGARGWGRGVANACGCGESGSTDEDGGKSRKEERDYPHFD</sequence>
<reference evidence="2" key="1">
    <citation type="submission" date="2023-01" db="EMBL/GenBank/DDBJ databases">
        <authorList>
            <person name="Van Ghelder C."/>
            <person name="Rancurel C."/>
        </authorList>
    </citation>
    <scope>NUCLEOTIDE SEQUENCE</scope>
    <source>
        <strain evidence="2">CNCM I-4278</strain>
    </source>
</reference>
<feature type="compositionally biased region" description="Basic and acidic residues" evidence="1">
    <location>
        <begin position="116"/>
        <end position="131"/>
    </location>
</feature>